<sequence>MTTDVIRTVAAIYDIHGNLPALNAVLKELKNVQPDHILVGGDIVSGPSVIILPSGNSNRVPRLCQ</sequence>
<protein>
    <recommendedName>
        <fullName evidence="1">Calcineurin-like phosphoesterase domain-containing protein</fullName>
    </recommendedName>
</protein>
<accession>A0A1V4ER96</accession>
<name>A0A1V4ER96_9BACL</name>
<dbReference type="GO" id="GO:0016787">
    <property type="term" value="F:hydrolase activity"/>
    <property type="evidence" value="ECO:0007669"/>
    <property type="project" value="InterPro"/>
</dbReference>
<dbReference type="Gene3D" id="3.60.21.10">
    <property type="match status" value="1"/>
</dbReference>
<dbReference type="InterPro" id="IPR029052">
    <property type="entry name" value="Metallo-depent_PP-like"/>
</dbReference>
<proteinExistence type="predicted"/>
<gene>
    <name evidence="2" type="ORF">B2M26_11985</name>
</gene>
<dbReference type="EMBL" id="MWPS01000033">
    <property type="protein sequence ID" value="OPG15402.1"/>
    <property type="molecule type" value="Genomic_DNA"/>
</dbReference>
<keyword evidence="3" id="KW-1185">Reference proteome</keyword>
<dbReference type="CDD" id="cd00838">
    <property type="entry name" value="MPP_superfamily"/>
    <property type="match status" value="1"/>
</dbReference>
<feature type="domain" description="Calcineurin-like phosphoesterase" evidence="1">
    <location>
        <begin position="9"/>
        <end position="47"/>
    </location>
</feature>
<dbReference type="AlphaFoldDB" id="A0A1V4ER96"/>
<evidence type="ECO:0000313" key="2">
    <source>
        <dbReference type="EMBL" id="OPG15402.1"/>
    </source>
</evidence>
<dbReference type="Pfam" id="PF00149">
    <property type="entry name" value="Metallophos"/>
    <property type="match status" value="1"/>
</dbReference>
<dbReference type="InterPro" id="IPR004843">
    <property type="entry name" value="Calcineurin-like_PHP"/>
</dbReference>
<evidence type="ECO:0000259" key="1">
    <source>
        <dbReference type="Pfam" id="PF00149"/>
    </source>
</evidence>
<dbReference type="Proteomes" id="UP000190229">
    <property type="component" value="Unassembled WGS sequence"/>
</dbReference>
<evidence type="ECO:0000313" key="3">
    <source>
        <dbReference type="Proteomes" id="UP000190229"/>
    </source>
</evidence>
<comment type="caution">
    <text evidence="2">The sequence shown here is derived from an EMBL/GenBank/DDBJ whole genome shotgun (WGS) entry which is preliminary data.</text>
</comment>
<reference evidence="2 3" key="1">
    <citation type="submission" date="2017-02" db="EMBL/GenBank/DDBJ databases">
        <title>Draft genome of Acidibacillus ferrooxidans Huett2.</title>
        <authorList>
            <person name="Schopf S."/>
        </authorList>
    </citation>
    <scope>NUCLEOTIDE SEQUENCE [LARGE SCALE GENOMIC DNA]</scope>
    <source>
        <strain evidence="2 3">Huett2</strain>
    </source>
</reference>
<dbReference type="SUPFAM" id="SSF56300">
    <property type="entry name" value="Metallo-dependent phosphatases"/>
    <property type="match status" value="1"/>
</dbReference>
<organism evidence="2 3">
    <name type="scientific">Ferroacidibacillus organovorans</name>
    <dbReference type="NCBI Taxonomy" id="1765683"/>
    <lineage>
        <taxon>Bacteria</taxon>
        <taxon>Bacillati</taxon>
        <taxon>Bacillota</taxon>
        <taxon>Bacilli</taxon>
        <taxon>Bacillales</taxon>
        <taxon>Alicyclobacillaceae</taxon>
        <taxon>Ferroacidibacillus</taxon>
    </lineage>
</organism>
<dbReference type="RefSeq" id="WP_079291444.1">
    <property type="nucleotide sequence ID" value="NZ_MWPS01000033.1"/>
</dbReference>